<feature type="transmembrane region" description="Helical" evidence="8">
    <location>
        <begin position="262"/>
        <end position="281"/>
    </location>
</feature>
<dbReference type="Proteomes" id="UP000037460">
    <property type="component" value="Unassembled WGS sequence"/>
</dbReference>
<keyword evidence="11" id="KW-1185">Reference proteome</keyword>
<gene>
    <name evidence="10" type="ORF">Ctob_002000</name>
</gene>
<comment type="caution">
    <text evidence="10">The sequence shown here is derived from an EMBL/GenBank/DDBJ whole genome shotgun (WGS) entry which is preliminary data.</text>
</comment>
<accession>A0A0M0JRY7</accession>
<dbReference type="InterPro" id="IPR041232">
    <property type="entry name" value="NPL"/>
</dbReference>
<evidence type="ECO:0000256" key="8">
    <source>
        <dbReference type="SAM" id="Phobius"/>
    </source>
</evidence>
<dbReference type="AlphaFoldDB" id="A0A0M0JRY7"/>
<keyword evidence="5 8" id="KW-1133">Transmembrane helix</keyword>
<feature type="domain" description="ABC transmembrane type-1" evidence="9">
    <location>
        <begin position="364"/>
        <end position="459"/>
    </location>
</feature>
<dbReference type="PANTHER" id="PTHR24223">
    <property type="entry name" value="ATP-BINDING CASSETTE SUB-FAMILY C"/>
    <property type="match status" value="1"/>
</dbReference>
<evidence type="ECO:0000313" key="10">
    <source>
        <dbReference type="EMBL" id="KOO29354.1"/>
    </source>
</evidence>
<evidence type="ECO:0000256" key="3">
    <source>
        <dbReference type="ARBA" id="ARBA00022741"/>
    </source>
</evidence>
<evidence type="ECO:0000256" key="1">
    <source>
        <dbReference type="ARBA" id="ARBA00022448"/>
    </source>
</evidence>
<dbReference type="Gene3D" id="1.20.1560.10">
    <property type="entry name" value="ABC transporter type 1, transmembrane domain"/>
    <property type="match status" value="1"/>
</dbReference>
<dbReference type="GO" id="GO:0016020">
    <property type="term" value="C:membrane"/>
    <property type="evidence" value="ECO:0007669"/>
    <property type="project" value="InterPro"/>
</dbReference>
<feature type="transmembrane region" description="Helical" evidence="8">
    <location>
        <begin position="405"/>
        <end position="425"/>
    </location>
</feature>
<dbReference type="SUPFAM" id="SSF90123">
    <property type="entry name" value="ABC transporter transmembrane region"/>
    <property type="match status" value="1"/>
</dbReference>
<name>A0A0M0JRY7_9EUKA</name>
<dbReference type="InterPro" id="IPR036640">
    <property type="entry name" value="ABC1_TM_sf"/>
</dbReference>
<feature type="compositionally biased region" description="Acidic residues" evidence="7">
    <location>
        <begin position="195"/>
        <end position="212"/>
    </location>
</feature>
<evidence type="ECO:0000256" key="5">
    <source>
        <dbReference type="ARBA" id="ARBA00022989"/>
    </source>
</evidence>
<dbReference type="InterPro" id="IPR050173">
    <property type="entry name" value="ABC_transporter_C-like"/>
</dbReference>
<reference evidence="11" key="1">
    <citation type="journal article" date="2015" name="PLoS Genet.">
        <title>Genome Sequence and Transcriptome Analyses of Chrysochromulina tobin: Metabolic Tools for Enhanced Algal Fitness in the Prominent Order Prymnesiales (Haptophyceae).</title>
        <authorList>
            <person name="Hovde B.T."/>
            <person name="Deodato C.R."/>
            <person name="Hunsperger H.M."/>
            <person name="Ryken S.A."/>
            <person name="Yost W."/>
            <person name="Jha R.K."/>
            <person name="Patterson J."/>
            <person name="Monnat R.J. Jr."/>
            <person name="Barlow S.B."/>
            <person name="Starkenburg S.R."/>
            <person name="Cattolico R.A."/>
        </authorList>
    </citation>
    <scope>NUCLEOTIDE SEQUENCE</scope>
    <source>
        <strain evidence="11">CCMP291</strain>
    </source>
</reference>
<organism evidence="10 11">
    <name type="scientific">Chrysochromulina tobinii</name>
    <dbReference type="NCBI Taxonomy" id="1460289"/>
    <lineage>
        <taxon>Eukaryota</taxon>
        <taxon>Haptista</taxon>
        <taxon>Haptophyta</taxon>
        <taxon>Prymnesiophyceae</taxon>
        <taxon>Prymnesiales</taxon>
        <taxon>Chrysochromulinaceae</taxon>
        <taxon>Chrysochromulina</taxon>
    </lineage>
</organism>
<evidence type="ECO:0000256" key="4">
    <source>
        <dbReference type="ARBA" id="ARBA00022840"/>
    </source>
</evidence>
<keyword evidence="3" id="KW-0547">Nucleotide-binding</keyword>
<keyword evidence="6 8" id="KW-0472">Membrane</keyword>
<feature type="region of interest" description="Disordered" evidence="7">
    <location>
        <begin position="122"/>
        <end position="215"/>
    </location>
</feature>
<keyword evidence="4" id="KW-0067">ATP-binding</keyword>
<dbReference type="GO" id="GO:0140359">
    <property type="term" value="F:ABC-type transporter activity"/>
    <property type="evidence" value="ECO:0007669"/>
    <property type="project" value="InterPro"/>
</dbReference>
<dbReference type="EMBL" id="JWZX01002429">
    <property type="protein sequence ID" value="KOO29354.1"/>
    <property type="molecule type" value="Genomic_DNA"/>
</dbReference>
<feature type="transmembrane region" description="Helical" evidence="8">
    <location>
        <begin position="301"/>
        <end position="317"/>
    </location>
</feature>
<evidence type="ECO:0000256" key="7">
    <source>
        <dbReference type="SAM" id="MobiDB-lite"/>
    </source>
</evidence>
<evidence type="ECO:0000256" key="6">
    <source>
        <dbReference type="ARBA" id="ARBA00023136"/>
    </source>
</evidence>
<evidence type="ECO:0000313" key="11">
    <source>
        <dbReference type="Proteomes" id="UP000037460"/>
    </source>
</evidence>
<evidence type="ECO:0000259" key="9">
    <source>
        <dbReference type="PROSITE" id="PS50929"/>
    </source>
</evidence>
<protein>
    <recommendedName>
        <fullName evidence="9">ABC transmembrane type-1 domain-containing protein</fullName>
    </recommendedName>
</protein>
<feature type="transmembrane region" description="Helical" evidence="8">
    <location>
        <begin position="379"/>
        <end position="399"/>
    </location>
</feature>
<keyword evidence="2 8" id="KW-0812">Transmembrane</keyword>
<evidence type="ECO:0000256" key="2">
    <source>
        <dbReference type="ARBA" id="ARBA00022692"/>
    </source>
</evidence>
<dbReference type="PROSITE" id="PS50929">
    <property type="entry name" value="ABC_TM1F"/>
    <property type="match status" value="1"/>
</dbReference>
<proteinExistence type="predicted"/>
<feature type="compositionally biased region" description="Acidic residues" evidence="7">
    <location>
        <begin position="172"/>
        <end position="181"/>
    </location>
</feature>
<dbReference type="Pfam" id="PF17800">
    <property type="entry name" value="NPL"/>
    <property type="match status" value="1"/>
</dbReference>
<keyword evidence="1" id="KW-0813">Transport</keyword>
<sequence>MRTSLIACKVTPGDKGCKIAMPGCSALEIKHCALAPGAPPDARCTLALDLATHNFVLCSLPPGGRMQATLSTVVTNDPDQMAWLFLKATGPRAFHVLGRLIVDSKERTGVAAANKAAWAAVREQRRRSGAPVSIGVGTGDGESDEDGWPTAADIAPSRTAGGKKPTAREAEDAQDDAEENIEVLLPEGDDRIEFESGAEDDPSEADSEEFPDDMPVVPRSVKAEPMLFASAEQHWAVELKRAKQKGSAPDLIRGVWLPSSPAALWMTIVLSVVSGLCNTVARPLLLRWTLLAIQDPDKYAMEAGMGFAAGLVVVLWIESWTRNYAVMEGSAIATARMMAGTMHLVGLKALHVAIGEGKASAEASIIGNDLVRTSQMMTIVPIMISGLASLAGGIAFLVFVDVGPIALAGLFVMVSILFVSFELGARSRKISHNILGAADKSVNALREMVDGAKVVKLQV</sequence>
<dbReference type="GO" id="GO:0005524">
    <property type="term" value="F:ATP binding"/>
    <property type="evidence" value="ECO:0007669"/>
    <property type="project" value="UniProtKB-KW"/>
</dbReference>
<dbReference type="InterPro" id="IPR011527">
    <property type="entry name" value="ABC1_TM_dom"/>
</dbReference>